<dbReference type="InterPro" id="IPR050653">
    <property type="entry name" value="Prot_Inhib_GrowthFact_Antg"/>
</dbReference>
<dbReference type="SMART" id="SM00280">
    <property type="entry name" value="KAZAL"/>
    <property type="match status" value="5"/>
</dbReference>
<sequence length="330" mass="37360">IEAKKRKSKGRDRTCNRSCQGFRVKKSLCGSDGKTYKNFCLFNKARCKANKTGVSLTVEHTGSCRCSKVLPKCDQDGNSTKQAMCGSDNTTYESFCSFRVARCEAKQNKTRLTVLYKGECKKQKKTRVCPNLGQCYIKEQPVCGSDKKTYRNPCFFRVSKCIAKRQNQKLTIKKRGACGKRKPSKSCPKKCPTKYRPVCGTDNKTYENSCLLSIAKCALPKKNRNSLQLQYNGPCSSPTTPKPCPRWEDCKIVRKPVCGSDGKTYPNLCVFRITKCLARRNEQKPLKLKYKKACRKRKNKKDKRKEKKRKGGKKNGKGKSGSKGKNKRGD</sequence>
<dbReference type="Pfam" id="PF00050">
    <property type="entry name" value="Kazal_1"/>
    <property type="match status" value="2"/>
</dbReference>
<organism evidence="6 7">
    <name type="scientific">Pocillopora damicornis</name>
    <name type="common">Cauliflower coral</name>
    <name type="synonym">Millepora damicornis</name>
    <dbReference type="NCBI Taxonomy" id="46731"/>
    <lineage>
        <taxon>Eukaryota</taxon>
        <taxon>Metazoa</taxon>
        <taxon>Cnidaria</taxon>
        <taxon>Anthozoa</taxon>
        <taxon>Hexacorallia</taxon>
        <taxon>Scleractinia</taxon>
        <taxon>Astrocoeniina</taxon>
        <taxon>Pocilloporidae</taxon>
        <taxon>Pocillopora</taxon>
    </lineage>
</organism>
<accession>A0A3M6UXJ9</accession>
<feature type="domain" description="Kazal-like" evidence="5">
    <location>
        <begin position="9"/>
        <end position="65"/>
    </location>
</feature>
<keyword evidence="2" id="KW-0722">Serine protease inhibitor</keyword>
<feature type="domain" description="Kazal-like" evidence="5">
    <location>
        <begin position="181"/>
        <end position="237"/>
    </location>
</feature>
<feature type="domain" description="Kazal-like" evidence="5">
    <location>
        <begin position="238"/>
        <end position="296"/>
    </location>
</feature>
<dbReference type="OrthoDB" id="126772at2759"/>
<feature type="region of interest" description="Disordered" evidence="4">
    <location>
        <begin position="287"/>
        <end position="330"/>
    </location>
</feature>
<dbReference type="PANTHER" id="PTHR10913">
    <property type="entry name" value="FOLLISTATIN-RELATED"/>
    <property type="match status" value="1"/>
</dbReference>
<dbReference type="CDD" id="cd00104">
    <property type="entry name" value="KAZAL_FS"/>
    <property type="match status" value="5"/>
</dbReference>
<evidence type="ECO:0000256" key="3">
    <source>
        <dbReference type="ARBA" id="ARBA00023157"/>
    </source>
</evidence>
<feature type="domain" description="Kazal-like" evidence="5">
    <location>
        <begin position="66"/>
        <end position="122"/>
    </location>
</feature>
<dbReference type="PROSITE" id="PS51465">
    <property type="entry name" value="KAZAL_2"/>
    <property type="match status" value="5"/>
</dbReference>
<evidence type="ECO:0000256" key="1">
    <source>
        <dbReference type="ARBA" id="ARBA00022690"/>
    </source>
</evidence>
<dbReference type="AlphaFoldDB" id="A0A3M6UXJ9"/>
<reference evidence="6 7" key="1">
    <citation type="journal article" date="2018" name="Sci. Rep.">
        <title>Comparative analysis of the Pocillopora damicornis genome highlights role of immune system in coral evolution.</title>
        <authorList>
            <person name="Cunning R."/>
            <person name="Bay R.A."/>
            <person name="Gillette P."/>
            <person name="Baker A.C."/>
            <person name="Traylor-Knowles N."/>
        </authorList>
    </citation>
    <scope>NUCLEOTIDE SEQUENCE [LARGE SCALE GENOMIC DNA]</scope>
    <source>
        <strain evidence="6">RSMAS</strain>
        <tissue evidence="6">Whole animal</tissue>
    </source>
</reference>
<proteinExistence type="predicted"/>
<dbReference type="STRING" id="46731.A0A3M6UXJ9"/>
<dbReference type="GO" id="GO:0005576">
    <property type="term" value="C:extracellular region"/>
    <property type="evidence" value="ECO:0007669"/>
    <property type="project" value="TreeGrafter"/>
</dbReference>
<dbReference type="Gene3D" id="3.30.60.30">
    <property type="match status" value="5"/>
</dbReference>
<evidence type="ECO:0000256" key="2">
    <source>
        <dbReference type="ARBA" id="ARBA00022900"/>
    </source>
</evidence>
<comment type="caution">
    <text evidence="6">The sequence shown here is derived from an EMBL/GenBank/DDBJ whole genome shotgun (WGS) entry which is preliminary data.</text>
</comment>
<evidence type="ECO:0000259" key="5">
    <source>
        <dbReference type="PROSITE" id="PS51465"/>
    </source>
</evidence>
<keyword evidence="7" id="KW-1185">Reference proteome</keyword>
<keyword evidence="1" id="KW-0646">Protease inhibitor</keyword>
<evidence type="ECO:0000256" key="4">
    <source>
        <dbReference type="SAM" id="MobiDB-lite"/>
    </source>
</evidence>
<gene>
    <name evidence="6" type="ORF">pdam_00019700</name>
</gene>
<feature type="non-terminal residue" evidence="6">
    <location>
        <position position="1"/>
    </location>
</feature>
<dbReference type="InterPro" id="IPR036058">
    <property type="entry name" value="Kazal_dom_sf"/>
</dbReference>
<dbReference type="Pfam" id="PF07648">
    <property type="entry name" value="Kazal_2"/>
    <property type="match status" value="3"/>
</dbReference>
<evidence type="ECO:0000313" key="7">
    <source>
        <dbReference type="Proteomes" id="UP000275408"/>
    </source>
</evidence>
<evidence type="ECO:0000313" key="6">
    <source>
        <dbReference type="EMBL" id="RMX58433.1"/>
    </source>
</evidence>
<feature type="non-terminal residue" evidence="6">
    <location>
        <position position="330"/>
    </location>
</feature>
<dbReference type="EMBL" id="RCHS01000516">
    <property type="protein sequence ID" value="RMX58433.1"/>
    <property type="molecule type" value="Genomic_DNA"/>
</dbReference>
<name>A0A3M6UXJ9_POCDA</name>
<dbReference type="PANTHER" id="PTHR10913:SF45">
    <property type="entry name" value="FOLLISTATIN, ISOFORM A-RELATED"/>
    <property type="match status" value="1"/>
</dbReference>
<protein>
    <recommendedName>
        <fullName evidence="5">Kazal-like domain-containing protein</fullName>
    </recommendedName>
</protein>
<dbReference type="InterPro" id="IPR002350">
    <property type="entry name" value="Kazal_dom"/>
</dbReference>
<dbReference type="SUPFAM" id="SSF100895">
    <property type="entry name" value="Kazal-type serine protease inhibitors"/>
    <property type="match status" value="5"/>
</dbReference>
<keyword evidence="3" id="KW-1015">Disulfide bond</keyword>
<dbReference type="Proteomes" id="UP000275408">
    <property type="component" value="Unassembled WGS sequence"/>
</dbReference>
<feature type="domain" description="Kazal-like" evidence="5">
    <location>
        <begin position="123"/>
        <end position="180"/>
    </location>
</feature>